<dbReference type="PROSITE" id="PS51318">
    <property type="entry name" value="TAT"/>
    <property type="match status" value="1"/>
</dbReference>
<dbReference type="InterPro" id="IPR015168">
    <property type="entry name" value="SsuA/THI5"/>
</dbReference>
<dbReference type="RefSeq" id="WP_318649391.1">
    <property type="nucleotide sequence ID" value="NZ_CP137852.1"/>
</dbReference>
<comment type="subcellular location">
    <subcellularLocation>
        <location evidence="1">Periplasm</location>
    </subcellularLocation>
</comment>
<feature type="domain" description="SsuA/THI5-like" evidence="4">
    <location>
        <begin position="42"/>
        <end position="246"/>
    </location>
</feature>
<dbReference type="PANTHER" id="PTHR30024">
    <property type="entry name" value="ALIPHATIC SULFONATES-BINDING PROTEIN-RELATED"/>
    <property type="match status" value="1"/>
</dbReference>
<dbReference type="Pfam" id="PF09084">
    <property type="entry name" value="NMT1"/>
    <property type="match status" value="1"/>
</dbReference>
<proteinExistence type="inferred from homology"/>
<evidence type="ECO:0000313" key="5">
    <source>
        <dbReference type="EMBL" id="WPB85422.1"/>
    </source>
</evidence>
<evidence type="ECO:0000313" key="6">
    <source>
        <dbReference type="Proteomes" id="UP001305521"/>
    </source>
</evidence>
<dbReference type="SUPFAM" id="SSF53850">
    <property type="entry name" value="Periplasmic binding protein-like II"/>
    <property type="match status" value="1"/>
</dbReference>
<dbReference type="EMBL" id="CP137852">
    <property type="protein sequence ID" value="WPB85422.1"/>
    <property type="molecule type" value="Genomic_DNA"/>
</dbReference>
<evidence type="ECO:0000256" key="1">
    <source>
        <dbReference type="ARBA" id="ARBA00004418"/>
    </source>
</evidence>
<organism evidence="5 6">
    <name type="scientific">Sediminicoccus rosea</name>
    <dbReference type="NCBI Taxonomy" id="1225128"/>
    <lineage>
        <taxon>Bacteria</taxon>
        <taxon>Pseudomonadati</taxon>
        <taxon>Pseudomonadota</taxon>
        <taxon>Alphaproteobacteria</taxon>
        <taxon>Acetobacterales</taxon>
        <taxon>Roseomonadaceae</taxon>
        <taxon>Sediminicoccus</taxon>
    </lineage>
</organism>
<gene>
    <name evidence="5" type="ORF">R9Z33_00785</name>
</gene>
<keyword evidence="3" id="KW-0732">Signal</keyword>
<dbReference type="Proteomes" id="UP001305521">
    <property type="component" value="Chromosome"/>
</dbReference>
<evidence type="ECO:0000256" key="2">
    <source>
        <dbReference type="ARBA" id="ARBA00010742"/>
    </source>
</evidence>
<accession>A0ABZ0PJ54</accession>
<reference evidence="5 6" key="1">
    <citation type="submission" date="2023-11" db="EMBL/GenBank/DDBJ databases">
        <title>Arctic aerobic anoxygenic photoheterotroph Sediminicoccus rosea KRV36 adapts its photosynthesis to long days of polar summer.</title>
        <authorList>
            <person name="Tomasch J."/>
            <person name="Kopejtka K."/>
            <person name="Bily T."/>
            <person name="Gardiner A.T."/>
            <person name="Gardian Z."/>
            <person name="Shivaramu S."/>
            <person name="Koblizek M."/>
            <person name="Engelhardt F."/>
            <person name="Kaftan D."/>
        </authorList>
    </citation>
    <scope>NUCLEOTIDE SEQUENCE [LARGE SCALE GENOMIC DNA]</scope>
    <source>
        <strain evidence="5 6">R-30</strain>
    </source>
</reference>
<evidence type="ECO:0000259" key="4">
    <source>
        <dbReference type="Pfam" id="PF09084"/>
    </source>
</evidence>
<sequence length="334" mass="34764">MNAPSRRTLLAAGPAMLAAPVTLRAQGSGTPITIVTALRLANWTPAFVAQRRGLFAKHGLRVEIQPAGSIAEPVAVLNARRAQIALTGTGMSVNATVEGASIKVIGLLAGAIGLWFIHKPGVTLNSLADLRGKSIASLRFPSNTVSSPTYAMRSRANMDPAAAGVRFIEGPPGSIIAAVRDGRADLGCVFEWDASIAEAQGLAVSLPLAPVIGPIAFSTAMVREDWLASNRSQAQAFSNALAEALRLIRTDASVYEEVSREEFAQVPPDAVKAGAARLLGTAGVVPVSPVVTREQWDAIIAHELGAGTMRQALPYERIVDNSLAEAAARAAGIA</sequence>
<dbReference type="PANTHER" id="PTHR30024:SF47">
    <property type="entry name" value="TAURINE-BINDING PERIPLASMIC PROTEIN"/>
    <property type="match status" value="1"/>
</dbReference>
<comment type="similarity">
    <text evidence="2">Belongs to the bacterial solute-binding protein SsuA/TauA family.</text>
</comment>
<keyword evidence="6" id="KW-1185">Reference proteome</keyword>
<dbReference type="Gene3D" id="3.40.190.10">
    <property type="entry name" value="Periplasmic binding protein-like II"/>
    <property type="match status" value="2"/>
</dbReference>
<dbReference type="InterPro" id="IPR006311">
    <property type="entry name" value="TAT_signal"/>
</dbReference>
<protein>
    <submittedName>
        <fullName evidence="5">ABC transporter substrate-binding protein</fullName>
    </submittedName>
</protein>
<evidence type="ECO:0000256" key="3">
    <source>
        <dbReference type="ARBA" id="ARBA00022729"/>
    </source>
</evidence>
<name>A0ABZ0PJ54_9PROT</name>